<protein>
    <recommendedName>
        <fullName evidence="4">DUF4124 domain-containing protein</fullName>
    </recommendedName>
</protein>
<dbReference type="PROSITE" id="PS51257">
    <property type="entry name" value="PROKAR_LIPOPROTEIN"/>
    <property type="match status" value="1"/>
</dbReference>
<evidence type="ECO:0000313" key="2">
    <source>
        <dbReference type="EMBL" id="PJO76018.1"/>
    </source>
</evidence>
<dbReference type="RefSeq" id="WP_100534903.1">
    <property type="nucleotide sequence ID" value="NZ_CBDBYO010000006.1"/>
</dbReference>
<dbReference type="GeneID" id="97176000"/>
<dbReference type="AlphaFoldDB" id="A0A2H9YTR1"/>
<feature type="coiled-coil region" evidence="1">
    <location>
        <begin position="123"/>
        <end position="210"/>
    </location>
</feature>
<accession>A0A2H9YTR1</accession>
<evidence type="ECO:0000313" key="3">
    <source>
        <dbReference type="Proteomes" id="UP000243446"/>
    </source>
</evidence>
<dbReference type="EMBL" id="PHRG01000002">
    <property type="protein sequence ID" value="PJO76018.1"/>
    <property type="molecule type" value="Genomic_DNA"/>
</dbReference>
<gene>
    <name evidence="2" type="ORF">CWI32_06580</name>
</gene>
<keyword evidence="1" id="KW-0175">Coiled coil</keyword>
<name>A0A2H9YTR1_9GAMM</name>
<dbReference type="Proteomes" id="UP000243446">
    <property type="component" value="Unassembled WGS sequence"/>
</dbReference>
<evidence type="ECO:0008006" key="4">
    <source>
        <dbReference type="Google" id="ProtNLM"/>
    </source>
</evidence>
<evidence type="ECO:0000256" key="1">
    <source>
        <dbReference type="SAM" id="Coils"/>
    </source>
</evidence>
<reference evidence="2 3" key="1">
    <citation type="submission" date="2017-11" db="EMBL/GenBank/DDBJ databases">
        <title>Revising the taxonomy of the Acinetobacter lwoffii group: the description of Acinetobacter pseudolwoffii sp. nov. and emended description of Acinetobacter lwoffii.</title>
        <authorList>
            <person name="Nemec A."/>
            <person name="Radolfova-Krizova L."/>
        </authorList>
    </citation>
    <scope>NUCLEOTIDE SEQUENCE [LARGE SCALE GENOMIC DNA]</scope>
    <source>
        <strain evidence="2 3">ANC 5044</strain>
    </source>
</reference>
<organism evidence="2 3">
    <name type="scientific">Acinetobacter pseudolwoffii</name>
    <dbReference type="NCBI Taxonomy" id="2053287"/>
    <lineage>
        <taxon>Bacteria</taxon>
        <taxon>Pseudomonadati</taxon>
        <taxon>Pseudomonadota</taxon>
        <taxon>Gammaproteobacteria</taxon>
        <taxon>Moraxellales</taxon>
        <taxon>Moraxellaceae</taxon>
        <taxon>Acinetobacter</taxon>
    </lineage>
</organism>
<comment type="caution">
    <text evidence="2">The sequence shown here is derived from an EMBL/GenBank/DDBJ whole genome shotgun (WGS) entry which is preliminary data.</text>
</comment>
<proteinExistence type="predicted"/>
<sequence length="215" mass="25155">MGQFSEKLAVIDKNKMTGQFIVAVLLLLQVTLACANNNQIQQKATWYRYYDSKGVANISTNVTPNHIRYGYEALDQNMQVIKRARPYNAEADIRQAPQRAQQAKRIAEDNRMKRAYNNSQTALQKKNDSLLQLKKQIDFQQEQMKQLQKDRVMFVRQEREYLRKGKAPPAHLKTTLENNHKNLISQKENIQSLQSRYRNLEAEYDKIIARLKALE</sequence>